<dbReference type="Proteomes" id="UP000198999">
    <property type="component" value="Unassembled WGS sequence"/>
</dbReference>
<evidence type="ECO:0000256" key="1">
    <source>
        <dbReference type="SAM" id="SignalP"/>
    </source>
</evidence>
<accession>A0A1H9I6V2</accession>
<feature type="domain" description="Type IX secretion system protein PorV" evidence="2">
    <location>
        <begin position="27"/>
        <end position="266"/>
    </location>
</feature>
<sequence length="413" mass="45785">MKNTLIALSALVFTLNLTAQTVIIPNENDSRVITTGVPFILIAPDARAAAMGDMGVATSVDAFSQQWNSSKYVFSEAKSGVGISYTPYLSKLVNDIFLGNVTYFNRIDERSSFAASFKYFSLGDIEFRADEFSEALIQRPNELTIDASYALRLSDQFAMSVAMRYLRSDLRLNVGNNDASSANTFGVDISGYYQSEETAYNDFNGRWRGGFAIQNIGPKFKYDDGGVENFQPTLLRLGGGFDFIFDDYNKVSVTAEVAKLLVPTPPILGDEYGFTDNNGNGTYEEDIDDLDANPTRENVIFQGQSDDVGFLSGMFQSFGDAPGGFSEELKEFTWSLGAEYLYQDSFAFRAGYFNEAEEKGARKFLALGAGFKYNVINIDLSYLFSASRVQSPLENTLRFSLTFNIGAGEYFEY</sequence>
<dbReference type="NCBIfam" id="NF033710">
    <property type="entry name" value="T9SS_OM_PorV"/>
    <property type="match status" value="1"/>
</dbReference>
<dbReference type="STRING" id="419940.SAMN05421824_2081"/>
<dbReference type="EMBL" id="FOFN01000003">
    <property type="protein sequence ID" value="SEQ70262.1"/>
    <property type="molecule type" value="Genomic_DNA"/>
</dbReference>
<evidence type="ECO:0000313" key="4">
    <source>
        <dbReference type="Proteomes" id="UP000198999"/>
    </source>
</evidence>
<dbReference type="NCBIfam" id="NF033709">
    <property type="entry name" value="PorV_fam"/>
    <property type="match status" value="1"/>
</dbReference>
<evidence type="ECO:0000259" key="2">
    <source>
        <dbReference type="Pfam" id="PF19572"/>
    </source>
</evidence>
<dbReference type="OrthoDB" id="9758448at2"/>
<name>A0A1H9I6V2_9FLAO</name>
<reference evidence="3 4" key="1">
    <citation type="submission" date="2016-10" db="EMBL/GenBank/DDBJ databases">
        <authorList>
            <person name="de Groot N.N."/>
        </authorList>
    </citation>
    <scope>NUCLEOTIDE SEQUENCE [LARGE SCALE GENOMIC DNA]</scope>
    <source>
        <strain evidence="3 4">DSM 21035</strain>
    </source>
</reference>
<organism evidence="3 4">
    <name type="scientific">Hyunsoonleella jejuensis</name>
    <dbReference type="NCBI Taxonomy" id="419940"/>
    <lineage>
        <taxon>Bacteria</taxon>
        <taxon>Pseudomonadati</taxon>
        <taxon>Bacteroidota</taxon>
        <taxon>Flavobacteriia</taxon>
        <taxon>Flavobacteriales</taxon>
        <taxon>Flavobacteriaceae</taxon>
    </lineage>
</organism>
<dbReference type="Pfam" id="PF19572">
    <property type="entry name" value="PorV"/>
    <property type="match status" value="1"/>
</dbReference>
<dbReference type="InterPro" id="IPR045741">
    <property type="entry name" value="PorV"/>
</dbReference>
<dbReference type="AlphaFoldDB" id="A0A1H9I6V2"/>
<keyword evidence="1" id="KW-0732">Signal</keyword>
<proteinExistence type="predicted"/>
<feature type="signal peptide" evidence="1">
    <location>
        <begin position="1"/>
        <end position="19"/>
    </location>
</feature>
<dbReference type="Gene3D" id="2.40.160.60">
    <property type="entry name" value="Outer membrane protein transport protein (OMPP1/FadL/TodX)"/>
    <property type="match status" value="1"/>
</dbReference>
<evidence type="ECO:0000313" key="3">
    <source>
        <dbReference type="EMBL" id="SEQ70262.1"/>
    </source>
</evidence>
<feature type="chain" id="PRO_5011777966" description="Type IX secretion system protein PorV domain-containing protein" evidence="1">
    <location>
        <begin position="20"/>
        <end position="413"/>
    </location>
</feature>
<keyword evidence="4" id="KW-1185">Reference proteome</keyword>
<protein>
    <recommendedName>
        <fullName evidence="2">Type IX secretion system protein PorV domain-containing protein</fullName>
    </recommendedName>
</protein>
<gene>
    <name evidence="3" type="ORF">SAMN05421824_2081</name>
</gene>
<dbReference type="RefSeq" id="WP_092579270.1">
    <property type="nucleotide sequence ID" value="NZ_FOFN01000003.1"/>
</dbReference>
<dbReference type="InterPro" id="IPR047799">
    <property type="entry name" value="T9SS_OM_PorV"/>
</dbReference>